<dbReference type="EMBL" id="HBUF01563948">
    <property type="protein sequence ID" value="CAG6763652.1"/>
    <property type="molecule type" value="Transcribed_RNA"/>
</dbReference>
<dbReference type="EMBL" id="HBUF01345211">
    <property type="protein sequence ID" value="CAG6708663.1"/>
    <property type="molecule type" value="Transcribed_RNA"/>
</dbReference>
<dbReference type="EMBL" id="HBUF01240258">
    <property type="protein sequence ID" value="CAG6676616.1"/>
    <property type="molecule type" value="Transcribed_RNA"/>
</dbReference>
<dbReference type="EMBL" id="HBUF01240259">
    <property type="protein sequence ID" value="CAG6676619.1"/>
    <property type="molecule type" value="Transcribed_RNA"/>
</dbReference>
<protein>
    <submittedName>
        <fullName evidence="1">Uncharacterized protein</fullName>
    </submittedName>
</protein>
<proteinExistence type="predicted"/>
<dbReference type="EMBL" id="HBUF01563947">
    <property type="protein sequence ID" value="CAG6763649.1"/>
    <property type="molecule type" value="Transcribed_RNA"/>
</dbReference>
<dbReference type="EMBL" id="HBUF01171833">
    <property type="protein sequence ID" value="CAG6652530.1"/>
    <property type="molecule type" value="Transcribed_RNA"/>
</dbReference>
<sequence length="106" mass="12635">MVPIIVEVEAPHQPPRLRCWMGSWTWEEILFQITFSRLLSNRLTLTTLNTMAHSRESSNRGMELQRWALFSSVLCLAPFWELWEKRKRPFWISFKLCTRLCSESCS</sequence>
<dbReference type="AlphaFoldDB" id="A0A8D8RKQ4"/>
<dbReference type="EMBL" id="HBUF01171834">
    <property type="protein sequence ID" value="CAG6652533.1"/>
    <property type="molecule type" value="Transcribed_RNA"/>
</dbReference>
<reference evidence="1" key="1">
    <citation type="submission" date="2021-05" db="EMBL/GenBank/DDBJ databases">
        <authorList>
            <person name="Alioto T."/>
            <person name="Alioto T."/>
            <person name="Gomez Garrido J."/>
        </authorList>
    </citation>
    <scope>NUCLEOTIDE SEQUENCE</scope>
</reference>
<organism evidence="1">
    <name type="scientific">Cacopsylla melanoneura</name>
    <dbReference type="NCBI Taxonomy" id="428564"/>
    <lineage>
        <taxon>Eukaryota</taxon>
        <taxon>Metazoa</taxon>
        <taxon>Ecdysozoa</taxon>
        <taxon>Arthropoda</taxon>
        <taxon>Hexapoda</taxon>
        <taxon>Insecta</taxon>
        <taxon>Pterygota</taxon>
        <taxon>Neoptera</taxon>
        <taxon>Paraneoptera</taxon>
        <taxon>Hemiptera</taxon>
        <taxon>Sternorrhyncha</taxon>
        <taxon>Psylloidea</taxon>
        <taxon>Psyllidae</taxon>
        <taxon>Psyllinae</taxon>
        <taxon>Cacopsylla</taxon>
    </lineage>
</organism>
<dbReference type="EMBL" id="HBUF01240255">
    <property type="protein sequence ID" value="CAG6676607.1"/>
    <property type="molecule type" value="Transcribed_RNA"/>
</dbReference>
<dbReference type="EMBL" id="HBUF01345209">
    <property type="protein sequence ID" value="CAG6708659.1"/>
    <property type="molecule type" value="Transcribed_RNA"/>
</dbReference>
<name>A0A8D8RKQ4_9HEMI</name>
<dbReference type="EMBL" id="HBUF01240257">
    <property type="protein sequence ID" value="CAG6676613.1"/>
    <property type="molecule type" value="Transcribed_RNA"/>
</dbReference>
<evidence type="ECO:0000313" key="1">
    <source>
        <dbReference type="EMBL" id="CAG6652536.1"/>
    </source>
</evidence>
<dbReference type="EMBL" id="HBUF01171835">
    <property type="protein sequence ID" value="CAG6652536.1"/>
    <property type="molecule type" value="Transcribed_RNA"/>
</dbReference>
<dbReference type="EMBL" id="HBUF01345210">
    <property type="protein sequence ID" value="CAG6708661.1"/>
    <property type="molecule type" value="Transcribed_RNA"/>
</dbReference>
<accession>A0A8D8RKQ4</accession>
<dbReference type="EMBL" id="HBUF01563946">
    <property type="protein sequence ID" value="CAG6763646.1"/>
    <property type="molecule type" value="Transcribed_RNA"/>
</dbReference>
<dbReference type="EMBL" id="HBUF01240256">
    <property type="protein sequence ID" value="CAG6676610.1"/>
    <property type="molecule type" value="Transcribed_RNA"/>
</dbReference>